<dbReference type="PANTHER" id="PTHR13568:SF6">
    <property type="entry name" value="TRANSMEMBRANE PROTEIN 185A"/>
    <property type="match status" value="1"/>
</dbReference>
<feature type="transmembrane region" description="Helical" evidence="1">
    <location>
        <begin position="77"/>
        <end position="101"/>
    </location>
</feature>
<protein>
    <recommendedName>
        <fullName evidence="5">Transmembrane protein 185B</fullName>
    </recommendedName>
</protein>
<organism evidence="2">
    <name type="scientific">Oikopleura dioica</name>
    <name type="common">Tunicate</name>
    <dbReference type="NCBI Taxonomy" id="34765"/>
    <lineage>
        <taxon>Eukaryota</taxon>
        <taxon>Metazoa</taxon>
        <taxon>Chordata</taxon>
        <taxon>Tunicata</taxon>
        <taxon>Appendicularia</taxon>
        <taxon>Copelata</taxon>
        <taxon>Oikopleuridae</taxon>
        <taxon>Oikopleura</taxon>
    </lineage>
</organism>
<keyword evidence="1" id="KW-1133">Transmembrane helix</keyword>
<reference evidence="2" key="1">
    <citation type="journal article" date="2010" name="Science">
        <title>Plasticity of animal genome architecture unmasked by rapid evolution of a pelagic tunicate.</title>
        <authorList>
            <person name="Denoeud F."/>
            <person name="Henriet S."/>
            <person name="Mungpakdee S."/>
            <person name="Aury J.M."/>
            <person name="Da Silva C."/>
            <person name="Brinkmann H."/>
            <person name="Mikhaleva J."/>
            <person name="Olsen L.C."/>
            <person name="Jubin C."/>
            <person name="Canestro C."/>
            <person name="Bouquet J.M."/>
            <person name="Danks G."/>
            <person name="Poulain J."/>
            <person name="Campsteijn C."/>
            <person name="Adamski M."/>
            <person name="Cross I."/>
            <person name="Yadetie F."/>
            <person name="Muffato M."/>
            <person name="Louis A."/>
            <person name="Butcher S."/>
            <person name="Tsagkogeorga G."/>
            <person name="Konrad A."/>
            <person name="Singh S."/>
            <person name="Jensen M.F."/>
            <person name="Cong E.H."/>
            <person name="Eikeseth-Otteraa H."/>
            <person name="Noel B."/>
            <person name="Anthouard V."/>
            <person name="Porcel B.M."/>
            <person name="Kachouri-Lafond R."/>
            <person name="Nishino A."/>
            <person name="Ugolini M."/>
            <person name="Chourrout P."/>
            <person name="Nishida H."/>
            <person name="Aasland R."/>
            <person name="Huzurbazar S."/>
            <person name="Westhof E."/>
            <person name="Delsuc F."/>
            <person name="Lehrach H."/>
            <person name="Reinhardt R."/>
            <person name="Weissenbach J."/>
            <person name="Roy S.W."/>
            <person name="Artiguenave F."/>
            <person name="Postlethwait J.H."/>
            <person name="Manak J.R."/>
            <person name="Thompson E.M."/>
            <person name="Jaillon O."/>
            <person name="Du Pasquier L."/>
            <person name="Boudinot P."/>
            <person name="Liberles D.A."/>
            <person name="Volff J.N."/>
            <person name="Philippe H."/>
            <person name="Lenhard B."/>
            <person name="Roest Crollius H."/>
            <person name="Wincker P."/>
            <person name="Chourrout D."/>
        </authorList>
    </citation>
    <scope>NUCLEOTIDE SEQUENCE [LARGE SCALE GENOMIC DNA]</scope>
</reference>
<feature type="transmembrane region" description="Helical" evidence="1">
    <location>
        <begin position="172"/>
        <end position="199"/>
    </location>
</feature>
<dbReference type="InParanoid" id="E4WY72"/>
<accession>E4WY72</accession>
<feature type="transmembrane region" description="Helical" evidence="1">
    <location>
        <begin position="113"/>
        <end position="135"/>
    </location>
</feature>
<keyword evidence="1" id="KW-0812">Transmembrane</keyword>
<dbReference type="OrthoDB" id="72976at2759"/>
<dbReference type="Proteomes" id="UP000011014">
    <property type="component" value="Unassembled WGS sequence"/>
</dbReference>
<evidence type="ECO:0000313" key="2">
    <source>
        <dbReference type="EMBL" id="CBY22316.1"/>
    </source>
</evidence>
<dbReference type="PANTHER" id="PTHR13568">
    <property type="entry name" value="FAM11A, B PROTEIN"/>
    <property type="match status" value="1"/>
</dbReference>
<feature type="transmembrane region" description="Helical" evidence="1">
    <location>
        <begin position="244"/>
        <end position="261"/>
    </location>
</feature>
<evidence type="ECO:0000256" key="1">
    <source>
        <dbReference type="SAM" id="Phobius"/>
    </source>
</evidence>
<name>E4WY72_OIKDI</name>
<gene>
    <name evidence="2" type="ORF">GSOID_T00011873001</name>
    <name evidence="3" type="ORF">GSOID_T00021451001</name>
</gene>
<dbReference type="EMBL" id="FN653018">
    <property type="protein sequence ID" value="CBY22316.1"/>
    <property type="molecule type" value="Genomic_DNA"/>
</dbReference>
<dbReference type="AlphaFoldDB" id="E4WY72"/>
<dbReference type="EMBL" id="FN654425">
    <property type="protein sequence ID" value="CBY33529.1"/>
    <property type="molecule type" value="Genomic_DNA"/>
</dbReference>
<dbReference type="Proteomes" id="UP000001307">
    <property type="component" value="Unassembled WGS sequence"/>
</dbReference>
<evidence type="ECO:0000313" key="3">
    <source>
        <dbReference type="EMBL" id="CBY33529.1"/>
    </source>
</evidence>
<proteinExistence type="predicted"/>
<evidence type="ECO:0008006" key="5">
    <source>
        <dbReference type="Google" id="ProtNLM"/>
    </source>
</evidence>
<feature type="transmembrane region" description="Helical" evidence="1">
    <location>
        <begin position="211"/>
        <end position="232"/>
    </location>
</feature>
<feature type="transmembrane region" description="Helical" evidence="1">
    <location>
        <begin position="15"/>
        <end position="37"/>
    </location>
</feature>
<sequence>MDGKRLFVDCNPSKFIIFSSLFVFSIVLSLKLDGIIYWNNWCIFAPLFIWKASVIAGALMGCIAWSRHPESRAEGYVEFYAMLISAGIHSLLLLFELLVCIKLETTFLPVDYGWVLCFFPILVLCPLSVAACIWGFKHDRSLELETVISSNVLLFIFIALKLDNVIDWQWKAVFIPLWVVMCLPGIVALYYVIWALLFLRQPQYTTDRKTSLTYATIWLLVVIPLIAFEILLSFRLDGDAQLEFMSIFTPLHVCLFTLMLTSCGGKGGNRWWCGMRSDFCTALLRTCSCLTLYGNIYVGEKDDSSSVSSSENDPREELFLRDPRGFDVNYSIIKINVPD</sequence>
<keyword evidence="4" id="KW-1185">Reference proteome</keyword>
<feature type="transmembrane region" description="Helical" evidence="1">
    <location>
        <begin position="43"/>
        <end position="65"/>
    </location>
</feature>
<dbReference type="Pfam" id="PF10269">
    <property type="entry name" value="Tmemb_185A"/>
    <property type="match status" value="1"/>
</dbReference>
<dbReference type="FunCoup" id="E4WY72">
    <property type="interactions" value="434"/>
</dbReference>
<keyword evidence="1" id="KW-0472">Membrane</keyword>
<evidence type="ECO:0000313" key="4">
    <source>
        <dbReference type="Proteomes" id="UP000001307"/>
    </source>
</evidence>
<dbReference type="InterPro" id="IPR019396">
    <property type="entry name" value="TM_Fragile-X-F-assoc"/>
</dbReference>